<comment type="caution">
    <text evidence="10">The sequence shown here is derived from an EMBL/GenBank/DDBJ whole genome shotgun (WGS) entry which is preliminary data.</text>
</comment>
<dbReference type="InterPro" id="IPR058624">
    <property type="entry name" value="MdtA-like_HH"/>
</dbReference>
<keyword evidence="4" id="KW-0175">Coiled coil</keyword>
<feature type="signal peptide" evidence="5">
    <location>
        <begin position="1"/>
        <end position="29"/>
    </location>
</feature>
<dbReference type="FunFam" id="2.40.30.170:FF:000010">
    <property type="entry name" value="Efflux RND transporter periplasmic adaptor subunit"/>
    <property type="match status" value="1"/>
</dbReference>
<evidence type="ECO:0000259" key="8">
    <source>
        <dbReference type="Pfam" id="PF25954"/>
    </source>
</evidence>
<sequence length="356" mass="39243">MKAIHPAVRHPLGLLTLILATAWSLPASSAEAPRGLPAEVHRVEASHLDSVLSAVGRLRANESIILRAEISGRIEQILFREGEKVNQGQELIRLDSASYEAELAQAQAQVNLSRAEYQRAADLLERRVGSQNDRDTKLAQLRVHEAQMELARTRLDKTRLRAPFEGVIGLRQVSPGDFISSGQDLVEVTDFSQMKADFSVPERFLSQLAVGQNLLIEVDALPGERFQGEIYAIAPSSSARSHNIQIRARIPNPDGRLRPGLFANIRIIIGENPQALMIPEQAIVPLDNQFYVMRMNEQNQVNMVPVTLGERRFGEVEIRSGIQAGDVIVTAGQIKLRPGMPITPIFPQSHSTGSDA</sequence>
<dbReference type="Gene3D" id="1.10.287.470">
    <property type="entry name" value="Helix hairpin bin"/>
    <property type="match status" value="1"/>
</dbReference>
<evidence type="ECO:0000313" key="11">
    <source>
        <dbReference type="Proteomes" id="UP000325302"/>
    </source>
</evidence>
<evidence type="ECO:0000256" key="4">
    <source>
        <dbReference type="SAM" id="Coils"/>
    </source>
</evidence>
<dbReference type="InterPro" id="IPR058627">
    <property type="entry name" value="MdtA-like_C"/>
</dbReference>
<dbReference type="Proteomes" id="UP000325302">
    <property type="component" value="Unassembled WGS sequence"/>
</dbReference>
<evidence type="ECO:0000313" key="10">
    <source>
        <dbReference type="EMBL" id="KAA0875907.1"/>
    </source>
</evidence>
<evidence type="ECO:0000256" key="5">
    <source>
        <dbReference type="SAM" id="SignalP"/>
    </source>
</evidence>
<dbReference type="PANTHER" id="PTHR30469:SF11">
    <property type="entry name" value="BLL4320 PROTEIN"/>
    <property type="match status" value="1"/>
</dbReference>
<dbReference type="Pfam" id="PF25917">
    <property type="entry name" value="BSH_RND"/>
    <property type="match status" value="1"/>
</dbReference>
<dbReference type="InterPro" id="IPR006143">
    <property type="entry name" value="RND_pump_MFP"/>
</dbReference>
<dbReference type="Pfam" id="PF25967">
    <property type="entry name" value="RND-MFP_C"/>
    <property type="match status" value="1"/>
</dbReference>
<feature type="coiled-coil region" evidence="4">
    <location>
        <begin position="96"/>
        <end position="161"/>
    </location>
</feature>
<dbReference type="SUPFAM" id="SSF111369">
    <property type="entry name" value="HlyD-like secretion proteins"/>
    <property type="match status" value="1"/>
</dbReference>
<evidence type="ECO:0000259" key="6">
    <source>
        <dbReference type="Pfam" id="PF25876"/>
    </source>
</evidence>
<evidence type="ECO:0000256" key="2">
    <source>
        <dbReference type="ARBA" id="ARBA00009477"/>
    </source>
</evidence>
<dbReference type="InterPro" id="IPR058625">
    <property type="entry name" value="MdtA-like_BSH"/>
</dbReference>
<dbReference type="Pfam" id="PF25876">
    <property type="entry name" value="HH_MFP_RND"/>
    <property type="match status" value="1"/>
</dbReference>
<organism evidence="10 11">
    <name type="scientific">Nitrincola tapanii</name>
    <dbReference type="NCBI Taxonomy" id="1708751"/>
    <lineage>
        <taxon>Bacteria</taxon>
        <taxon>Pseudomonadati</taxon>
        <taxon>Pseudomonadota</taxon>
        <taxon>Gammaproteobacteria</taxon>
        <taxon>Oceanospirillales</taxon>
        <taxon>Oceanospirillaceae</taxon>
        <taxon>Nitrincola</taxon>
    </lineage>
</organism>
<feature type="domain" description="Multidrug resistance protein MdtA-like C-terminal permuted SH3" evidence="9">
    <location>
        <begin position="274"/>
        <end position="332"/>
    </location>
</feature>
<dbReference type="GO" id="GO:0015562">
    <property type="term" value="F:efflux transmembrane transporter activity"/>
    <property type="evidence" value="ECO:0007669"/>
    <property type="project" value="TreeGrafter"/>
</dbReference>
<feature type="domain" description="Multidrug resistance protein MdtA-like alpha-helical hairpin" evidence="6">
    <location>
        <begin position="97"/>
        <end position="159"/>
    </location>
</feature>
<evidence type="ECO:0000259" key="9">
    <source>
        <dbReference type="Pfam" id="PF25967"/>
    </source>
</evidence>
<keyword evidence="3" id="KW-0813">Transport</keyword>
<evidence type="ECO:0000256" key="3">
    <source>
        <dbReference type="ARBA" id="ARBA00022448"/>
    </source>
</evidence>
<accession>A0A5A9W577</accession>
<dbReference type="Gene3D" id="2.40.50.100">
    <property type="match status" value="1"/>
</dbReference>
<feature type="domain" description="CusB-like beta-barrel" evidence="8">
    <location>
        <begin position="198"/>
        <end position="267"/>
    </location>
</feature>
<dbReference type="OrthoDB" id="9800613at2"/>
<evidence type="ECO:0000256" key="1">
    <source>
        <dbReference type="ARBA" id="ARBA00004196"/>
    </source>
</evidence>
<comment type="similarity">
    <text evidence="2">Belongs to the membrane fusion protein (MFP) (TC 8.A.1) family.</text>
</comment>
<dbReference type="EMBL" id="SMRS01000002">
    <property type="protein sequence ID" value="KAA0875907.1"/>
    <property type="molecule type" value="Genomic_DNA"/>
</dbReference>
<dbReference type="NCBIfam" id="TIGR01730">
    <property type="entry name" value="RND_mfp"/>
    <property type="match status" value="1"/>
</dbReference>
<gene>
    <name evidence="10" type="ORF">E1H14_04255</name>
</gene>
<keyword evidence="11" id="KW-1185">Reference proteome</keyword>
<feature type="chain" id="PRO_5022728275" evidence="5">
    <location>
        <begin position="30"/>
        <end position="356"/>
    </location>
</feature>
<dbReference type="GO" id="GO:1990281">
    <property type="term" value="C:efflux pump complex"/>
    <property type="evidence" value="ECO:0007669"/>
    <property type="project" value="TreeGrafter"/>
</dbReference>
<keyword evidence="5" id="KW-0732">Signal</keyword>
<feature type="domain" description="Multidrug resistance protein MdtA-like barrel-sandwich hybrid" evidence="7">
    <location>
        <begin position="66"/>
        <end position="189"/>
    </location>
</feature>
<dbReference type="PANTHER" id="PTHR30469">
    <property type="entry name" value="MULTIDRUG RESISTANCE PROTEIN MDTA"/>
    <property type="match status" value="1"/>
</dbReference>
<protein>
    <submittedName>
        <fullName evidence="10">Efflux RND transporter periplasmic adaptor subunit</fullName>
    </submittedName>
</protein>
<proteinExistence type="inferred from homology"/>
<dbReference type="Gene3D" id="2.40.420.20">
    <property type="match status" value="1"/>
</dbReference>
<name>A0A5A9W577_9GAMM</name>
<evidence type="ECO:0000259" key="7">
    <source>
        <dbReference type="Pfam" id="PF25917"/>
    </source>
</evidence>
<dbReference type="RefSeq" id="WP_149390210.1">
    <property type="nucleotide sequence ID" value="NZ_SMRS01000002.1"/>
</dbReference>
<dbReference type="InterPro" id="IPR058792">
    <property type="entry name" value="Beta-barrel_RND_2"/>
</dbReference>
<dbReference type="Pfam" id="PF25954">
    <property type="entry name" value="Beta-barrel_RND_2"/>
    <property type="match status" value="1"/>
</dbReference>
<dbReference type="Gene3D" id="2.40.30.170">
    <property type="match status" value="1"/>
</dbReference>
<dbReference type="AlphaFoldDB" id="A0A5A9W577"/>
<reference evidence="10 11" key="1">
    <citation type="submission" date="2019-03" db="EMBL/GenBank/DDBJ databases">
        <title>Nitrincola sp. nov. isolated from an Indian soda lake.</title>
        <authorList>
            <person name="Joshi A."/>
            <person name="Thite S.V."/>
            <person name="Joseph N."/>
            <person name="Dhotre D."/>
            <person name="Moorthy M."/>
            <person name="Shouche Y.S."/>
        </authorList>
    </citation>
    <scope>NUCLEOTIDE SEQUENCE [LARGE SCALE GENOMIC DNA]</scope>
    <source>
        <strain evidence="10 11">MEB193</strain>
    </source>
</reference>
<comment type="subcellular location">
    <subcellularLocation>
        <location evidence="1">Cell envelope</location>
    </subcellularLocation>
</comment>